<proteinExistence type="predicted"/>
<gene>
    <name evidence="2" type="ORF">MMELEA_05430</name>
</gene>
<dbReference type="STRING" id="29561.MM26B8_00380"/>
<accession>A0A0F5H136</accession>
<keyword evidence="3" id="KW-1185">Reference proteome</keyword>
<organism evidence="2 3">
    <name type="scientific">Mycoplasmopsis meleagridis ATCC 25294</name>
    <dbReference type="NCBI Taxonomy" id="1264554"/>
    <lineage>
        <taxon>Bacteria</taxon>
        <taxon>Bacillati</taxon>
        <taxon>Mycoplasmatota</taxon>
        <taxon>Mycoplasmoidales</taxon>
        <taxon>Metamycoplasmataceae</taxon>
        <taxon>Mycoplasmopsis</taxon>
    </lineage>
</organism>
<dbReference type="PATRIC" id="fig|1264554.4.peg.487"/>
<dbReference type="Proteomes" id="UP000033750">
    <property type="component" value="Unassembled WGS sequence"/>
</dbReference>
<evidence type="ECO:0000256" key="1">
    <source>
        <dbReference type="SAM" id="Phobius"/>
    </source>
</evidence>
<evidence type="ECO:0000313" key="3">
    <source>
        <dbReference type="Proteomes" id="UP000033750"/>
    </source>
</evidence>
<dbReference type="AlphaFoldDB" id="A0A0F5H136"/>
<protein>
    <submittedName>
        <fullName evidence="2">Uncharacterized protein</fullName>
    </submittedName>
</protein>
<dbReference type="EMBL" id="JZXN01000016">
    <property type="protein sequence ID" value="KKB26860.1"/>
    <property type="molecule type" value="Genomic_DNA"/>
</dbReference>
<keyword evidence="1" id="KW-0472">Membrane</keyword>
<keyword evidence="1" id="KW-0812">Transmembrane</keyword>
<reference evidence="2 3" key="1">
    <citation type="submission" date="2015-03" db="EMBL/GenBank/DDBJ databases">
        <title>Genome sequence of Mycoplasma meleagridis strain ATCC 25294.</title>
        <authorList>
            <person name="Yacoub E."/>
            <person name="Blanchard A."/>
            <person name="Sirand-Pugnet P."/>
            <person name="Mardassi B.B.A."/>
        </authorList>
    </citation>
    <scope>NUCLEOTIDE SEQUENCE [LARGE SCALE GENOMIC DNA]</scope>
    <source>
        <strain evidence="2 3">ATCC 25294</strain>
    </source>
</reference>
<evidence type="ECO:0000313" key="2">
    <source>
        <dbReference type="EMBL" id="KKB26860.1"/>
    </source>
</evidence>
<name>A0A0F5H136_9BACT</name>
<keyword evidence="1" id="KW-1133">Transmembrane helix</keyword>
<sequence length="99" mass="11322">MALLDEKDPKKAEKLINDRRNELLRLFNENKHELSHPALIKEEEEINNSCDSPNCLLKNQVIDKATYKKTLLIKWLTIAAFILLMAALILIAYFVGISG</sequence>
<dbReference type="RefSeq" id="WP_046096951.1">
    <property type="nucleotide sequence ID" value="NZ_JZXN01000016.1"/>
</dbReference>
<comment type="caution">
    <text evidence="2">The sequence shown here is derived from an EMBL/GenBank/DDBJ whole genome shotgun (WGS) entry which is preliminary data.</text>
</comment>
<feature type="transmembrane region" description="Helical" evidence="1">
    <location>
        <begin position="72"/>
        <end position="95"/>
    </location>
</feature>